<protein>
    <submittedName>
        <fullName evidence="1">Uncharacterized protein</fullName>
    </submittedName>
</protein>
<keyword evidence="2" id="KW-1185">Reference proteome</keyword>
<dbReference type="Proteomes" id="UP000814033">
    <property type="component" value="Unassembled WGS sequence"/>
</dbReference>
<proteinExistence type="predicted"/>
<dbReference type="EMBL" id="MU275838">
    <property type="protein sequence ID" value="KAI0053837.1"/>
    <property type="molecule type" value="Genomic_DNA"/>
</dbReference>
<sequence>MAFICIPILFGCTNKISPEGDQTPRICPRCHNVSVVSAKSRMWFELFFIPLVPMQKKHLWMCSVCQWHVPTQPGWEPQLPASGYNHGSFQPGYQPQYYSPQQSPPPPR</sequence>
<accession>A0ACB8SC95</accession>
<name>A0ACB8SC95_9AGAM</name>
<reference evidence="1" key="1">
    <citation type="submission" date="2021-02" db="EMBL/GenBank/DDBJ databases">
        <authorList>
            <consortium name="DOE Joint Genome Institute"/>
            <person name="Ahrendt S."/>
            <person name="Looney B.P."/>
            <person name="Miyauchi S."/>
            <person name="Morin E."/>
            <person name="Drula E."/>
            <person name="Courty P.E."/>
            <person name="Chicoki N."/>
            <person name="Fauchery L."/>
            <person name="Kohler A."/>
            <person name="Kuo A."/>
            <person name="Labutti K."/>
            <person name="Pangilinan J."/>
            <person name="Lipzen A."/>
            <person name="Riley R."/>
            <person name="Andreopoulos W."/>
            <person name="He G."/>
            <person name="Johnson J."/>
            <person name="Barry K.W."/>
            <person name="Grigoriev I.V."/>
            <person name="Nagy L."/>
            <person name="Hibbett D."/>
            <person name="Henrissat B."/>
            <person name="Matheny P.B."/>
            <person name="Labbe J."/>
            <person name="Martin F."/>
        </authorList>
    </citation>
    <scope>NUCLEOTIDE SEQUENCE</scope>
    <source>
        <strain evidence="1">FP105234-sp</strain>
    </source>
</reference>
<evidence type="ECO:0000313" key="2">
    <source>
        <dbReference type="Proteomes" id="UP000814033"/>
    </source>
</evidence>
<gene>
    <name evidence="1" type="ORF">FA95DRAFT_1591693</name>
</gene>
<reference evidence="1" key="2">
    <citation type="journal article" date="2022" name="New Phytol.">
        <title>Evolutionary transition to the ectomycorrhizal habit in the genomes of a hyperdiverse lineage of mushroom-forming fungi.</title>
        <authorList>
            <person name="Looney B."/>
            <person name="Miyauchi S."/>
            <person name="Morin E."/>
            <person name="Drula E."/>
            <person name="Courty P.E."/>
            <person name="Kohler A."/>
            <person name="Kuo A."/>
            <person name="LaButti K."/>
            <person name="Pangilinan J."/>
            <person name="Lipzen A."/>
            <person name="Riley R."/>
            <person name="Andreopoulos W."/>
            <person name="He G."/>
            <person name="Johnson J."/>
            <person name="Nolan M."/>
            <person name="Tritt A."/>
            <person name="Barry K.W."/>
            <person name="Grigoriev I.V."/>
            <person name="Nagy L.G."/>
            <person name="Hibbett D."/>
            <person name="Henrissat B."/>
            <person name="Matheny P.B."/>
            <person name="Labbe J."/>
            <person name="Martin F.M."/>
        </authorList>
    </citation>
    <scope>NUCLEOTIDE SEQUENCE</scope>
    <source>
        <strain evidence="1">FP105234-sp</strain>
    </source>
</reference>
<evidence type="ECO:0000313" key="1">
    <source>
        <dbReference type="EMBL" id="KAI0053837.1"/>
    </source>
</evidence>
<organism evidence="1 2">
    <name type="scientific">Auriscalpium vulgare</name>
    <dbReference type="NCBI Taxonomy" id="40419"/>
    <lineage>
        <taxon>Eukaryota</taxon>
        <taxon>Fungi</taxon>
        <taxon>Dikarya</taxon>
        <taxon>Basidiomycota</taxon>
        <taxon>Agaricomycotina</taxon>
        <taxon>Agaricomycetes</taxon>
        <taxon>Russulales</taxon>
        <taxon>Auriscalpiaceae</taxon>
        <taxon>Auriscalpium</taxon>
    </lineage>
</organism>
<comment type="caution">
    <text evidence="1">The sequence shown here is derived from an EMBL/GenBank/DDBJ whole genome shotgun (WGS) entry which is preliminary data.</text>
</comment>